<sequence>MSWSCSFLEGGHFPGPVQPCCLQRCPPQVGSGCSGRFPILSLTLTDCGLAIPLTWVLLGSHLDAPCAADVGVPTLQSRQVLQQRKAPGFVECVLHF</sequence>
<proteinExistence type="predicted"/>
<dbReference type="Proteomes" id="UP000006813">
    <property type="component" value="Unassembled WGS sequence"/>
</dbReference>
<dbReference type="AlphaFoldDB" id="G5ASK9"/>
<evidence type="ECO:0000313" key="2">
    <source>
        <dbReference type="Proteomes" id="UP000006813"/>
    </source>
</evidence>
<dbReference type="InParanoid" id="G5ASK9"/>
<dbReference type="EMBL" id="JH166739">
    <property type="protein sequence ID" value="EHB00020.1"/>
    <property type="molecule type" value="Genomic_DNA"/>
</dbReference>
<gene>
    <name evidence="1" type="ORF">GW7_07300</name>
</gene>
<reference evidence="1 2" key="1">
    <citation type="journal article" date="2011" name="Nature">
        <title>Genome sequencing reveals insights into physiology and longevity of the naked mole rat.</title>
        <authorList>
            <person name="Kim E.B."/>
            <person name="Fang X."/>
            <person name="Fushan A.A."/>
            <person name="Huang Z."/>
            <person name="Lobanov A.V."/>
            <person name="Han L."/>
            <person name="Marino S.M."/>
            <person name="Sun X."/>
            <person name="Turanov A.A."/>
            <person name="Yang P."/>
            <person name="Yim S.H."/>
            <person name="Zhao X."/>
            <person name="Kasaikina M.V."/>
            <person name="Stoletzki N."/>
            <person name="Peng C."/>
            <person name="Polak P."/>
            <person name="Xiong Z."/>
            <person name="Kiezun A."/>
            <person name="Zhu Y."/>
            <person name="Chen Y."/>
            <person name="Kryukov G.V."/>
            <person name="Zhang Q."/>
            <person name="Peshkin L."/>
            <person name="Yang L."/>
            <person name="Bronson R.T."/>
            <person name="Buffenstein R."/>
            <person name="Wang B."/>
            <person name="Han C."/>
            <person name="Li Q."/>
            <person name="Chen L."/>
            <person name="Zhao W."/>
            <person name="Sunyaev S.R."/>
            <person name="Park T.J."/>
            <person name="Zhang G."/>
            <person name="Wang J."/>
            <person name="Gladyshev V.N."/>
        </authorList>
    </citation>
    <scope>NUCLEOTIDE SEQUENCE [LARGE SCALE GENOMIC DNA]</scope>
</reference>
<protein>
    <submittedName>
        <fullName evidence="1">Uncharacterized protein</fullName>
    </submittedName>
</protein>
<organism evidence="1 2">
    <name type="scientific">Heterocephalus glaber</name>
    <name type="common">Naked mole rat</name>
    <dbReference type="NCBI Taxonomy" id="10181"/>
    <lineage>
        <taxon>Eukaryota</taxon>
        <taxon>Metazoa</taxon>
        <taxon>Chordata</taxon>
        <taxon>Craniata</taxon>
        <taxon>Vertebrata</taxon>
        <taxon>Euteleostomi</taxon>
        <taxon>Mammalia</taxon>
        <taxon>Eutheria</taxon>
        <taxon>Euarchontoglires</taxon>
        <taxon>Glires</taxon>
        <taxon>Rodentia</taxon>
        <taxon>Hystricomorpha</taxon>
        <taxon>Bathyergidae</taxon>
        <taxon>Heterocephalus</taxon>
    </lineage>
</organism>
<evidence type="ECO:0000313" key="1">
    <source>
        <dbReference type="EMBL" id="EHB00020.1"/>
    </source>
</evidence>
<name>G5ASK9_HETGA</name>
<accession>G5ASK9</accession>